<protein>
    <submittedName>
        <fullName evidence="3">4-phosphopantetheinyl transferase</fullName>
    </submittedName>
</protein>
<dbReference type="Pfam" id="PF01648">
    <property type="entry name" value="ACPS"/>
    <property type="match status" value="1"/>
</dbReference>
<dbReference type="OrthoDB" id="1190494at2"/>
<sequence>MPLYKTITVNNATKVLIWKIEESYDYLSDGISLTNHCRERVDSMKSDLHRRGFMSVRHLLAAAGYTDHDLYYDEKGKPHLTDDKFISITHSFIFSAIIISDQEVGIDIEKQRQKILKIAHKFTPIEEYRTLANDDAVMRKLTMVWGAKESLYKSFARKGVSFLEHIYVEDFRLDDMKSTAEISFEDKEETYNVWFLEFEGFTCAYALISEKAGE</sequence>
<evidence type="ECO:0000313" key="3">
    <source>
        <dbReference type="EMBL" id="PVW17391.1"/>
    </source>
</evidence>
<dbReference type="GO" id="GO:0000287">
    <property type="term" value="F:magnesium ion binding"/>
    <property type="evidence" value="ECO:0007669"/>
    <property type="project" value="InterPro"/>
</dbReference>
<gene>
    <name evidence="3" type="ORF">DDV96_02485</name>
</gene>
<evidence type="ECO:0000259" key="2">
    <source>
        <dbReference type="Pfam" id="PF01648"/>
    </source>
</evidence>
<reference evidence="3 4" key="1">
    <citation type="submission" date="2018-04" db="EMBL/GenBank/DDBJ databases">
        <title>Marixanthomonas spongiae HN-E44 sp. nov., isolated from a marine sponge.</title>
        <authorList>
            <person name="Luo L."/>
            <person name="Zhuang L."/>
        </authorList>
    </citation>
    <scope>NUCLEOTIDE SEQUENCE [LARGE SCALE GENOMIC DNA]</scope>
    <source>
        <strain evidence="3 4">HN-E44</strain>
    </source>
</reference>
<dbReference type="AlphaFoldDB" id="A0A2U0I8G1"/>
<keyword evidence="4" id="KW-1185">Reference proteome</keyword>
<dbReference type="EMBL" id="QEHR01000001">
    <property type="protein sequence ID" value="PVW17391.1"/>
    <property type="molecule type" value="Genomic_DNA"/>
</dbReference>
<evidence type="ECO:0000313" key="4">
    <source>
        <dbReference type="Proteomes" id="UP000245962"/>
    </source>
</evidence>
<feature type="domain" description="4'-phosphopantetheinyl transferase" evidence="2">
    <location>
        <begin position="104"/>
        <end position="205"/>
    </location>
</feature>
<evidence type="ECO:0000256" key="1">
    <source>
        <dbReference type="ARBA" id="ARBA00022679"/>
    </source>
</evidence>
<dbReference type="InterPro" id="IPR008278">
    <property type="entry name" value="4-PPantetheinyl_Trfase_dom"/>
</dbReference>
<dbReference type="GO" id="GO:0008897">
    <property type="term" value="F:holo-[acyl-carrier-protein] synthase activity"/>
    <property type="evidence" value="ECO:0007669"/>
    <property type="project" value="InterPro"/>
</dbReference>
<organism evidence="3 4">
    <name type="scientific">Marixanthomonas spongiae</name>
    <dbReference type="NCBI Taxonomy" id="2174845"/>
    <lineage>
        <taxon>Bacteria</taxon>
        <taxon>Pseudomonadati</taxon>
        <taxon>Bacteroidota</taxon>
        <taxon>Flavobacteriia</taxon>
        <taxon>Flavobacteriales</taxon>
        <taxon>Flavobacteriaceae</taxon>
        <taxon>Marixanthomonas</taxon>
    </lineage>
</organism>
<name>A0A2U0I8G1_9FLAO</name>
<dbReference type="SUPFAM" id="SSF56214">
    <property type="entry name" value="4'-phosphopantetheinyl transferase"/>
    <property type="match status" value="1"/>
</dbReference>
<dbReference type="InterPro" id="IPR037143">
    <property type="entry name" value="4-PPantetheinyl_Trfase_dom_sf"/>
</dbReference>
<keyword evidence="1 3" id="KW-0808">Transferase</keyword>
<dbReference type="RefSeq" id="WP_116693141.1">
    <property type="nucleotide sequence ID" value="NZ_QEHR01000001.1"/>
</dbReference>
<proteinExistence type="predicted"/>
<dbReference type="Gene3D" id="3.90.470.20">
    <property type="entry name" value="4'-phosphopantetheinyl transferase domain"/>
    <property type="match status" value="1"/>
</dbReference>
<dbReference type="Proteomes" id="UP000245962">
    <property type="component" value="Unassembled WGS sequence"/>
</dbReference>
<accession>A0A2U0I8G1</accession>
<comment type="caution">
    <text evidence="3">The sequence shown here is derived from an EMBL/GenBank/DDBJ whole genome shotgun (WGS) entry which is preliminary data.</text>
</comment>